<dbReference type="Pfam" id="PF23347">
    <property type="entry name" value="TPR_Nup160_C"/>
    <property type="match status" value="1"/>
</dbReference>
<dbReference type="PANTHER" id="PTHR21286:SF0">
    <property type="entry name" value="NUCLEAR PORE COMPLEX PROTEIN NUP160"/>
    <property type="match status" value="1"/>
</dbReference>
<comment type="caution">
    <text evidence="8">The sequence shown here is derived from an EMBL/GenBank/DDBJ whole genome shotgun (WGS) entry which is preliminary data.</text>
</comment>
<organism evidence="8 9">
    <name type="scientific">Iris pallida</name>
    <name type="common">Sweet iris</name>
    <dbReference type="NCBI Taxonomy" id="29817"/>
    <lineage>
        <taxon>Eukaryota</taxon>
        <taxon>Viridiplantae</taxon>
        <taxon>Streptophyta</taxon>
        <taxon>Embryophyta</taxon>
        <taxon>Tracheophyta</taxon>
        <taxon>Spermatophyta</taxon>
        <taxon>Magnoliopsida</taxon>
        <taxon>Liliopsida</taxon>
        <taxon>Asparagales</taxon>
        <taxon>Iridaceae</taxon>
        <taxon>Iridoideae</taxon>
        <taxon>Irideae</taxon>
        <taxon>Iris</taxon>
    </lineage>
</organism>
<name>A0AAX6GJ78_IRIPA</name>
<dbReference type="PANTHER" id="PTHR21286">
    <property type="entry name" value="NUCLEAR PORE COMPLEX PROTEIN NUP160"/>
    <property type="match status" value="1"/>
</dbReference>
<evidence type="ECO:0000259" key="6">
    <source>
        <dbReference type="Pfam" id="PF23347"/>
    </source>
</evidence>
<accession>A0AAX6GJ78</accession>
<feature type="domain" description="Nucleoporin Nup120/160 beta-propeller" evidence="4">
    <location>
        <begin position="6"/>
        <end position="189"/>
    </location>
</feature>
<protein>
    <submittedName>
        <fullName evidence="8">Nuclear pore complex protein NUP160</fullName>
    </submittedName>
</protein>
<evidence type="ECO:0000313" key="8">
    <source>
        <dbReference type="EMBL" id="KAJ6828806.1"/>
    </source>
</evidence>
<keyword evidence="2" id="KW-0813">Transport</keyword>
<reference evidence="8" key="2">
    <citation type="submission" date="2023-04" db="EMBL/GenBank/DDBJ databases">
        <authorList>
            <person name="Bruccoleri R.E."/>
            <person name="Oakeley E.J."/>
            <person name="Faust A.-M."/>
            <person name="Dessus-Babus S."/>
            <person name="Altorfer M."/>
            <person name="Burckhardt D."/>
            <person name="Oertli M."/>
            <person name="Naumann U."/>
            <person name="Petersen F."/>
            <person name="Wong J."/>
        </authorList>
    </citation>
    <scope>NUCLEOTIDE SEQUENCE</scope>
    <source>
        <strain evidence="8">GSM-AAB239-AS_SAM_17_03QT</strain>
        <tissue evidence="8">Leaf</tissue>
    </source>
</reference>
<dbReference type="Pfam" id="PF17238">
    <property type="entry name" value="NUP160_helical_2"/>
    <property type="match status" value="1"/>
</dbReference>
<gene>
    <name evidence="8" type="ORF">M6B38_361335</name>
</gene>
<evidence type="ECO:0000256" key="3">
    <source>
        <dbReference type="ARBA" id="ARBA00023242"/>
    </source>
</evidence>
<sequence>MKIGCNKLWILKEDDSMLYDLSEYDCKMDHSCTYGLQEDFVADQLFQTSEHALDDLIWTDNSIFALMKDQLPYFISSIFLRRLLQPGVYQSTALHATLLDHKKYLSDYEFQSLSIAGLKKEIFMIIESEGAAKNSSSLVYYWKNLCTRFFRYWCQNSTPYGLLVDSSNEVIGLIRKSSFSVFRSIEDIEQLMYGSSDGCSDLKLSGLIDSLDCNGSELLSEVLRCTNYINHQLGRAATSIFYEALVNPIISSDDIISQLLKILETGSSSSMSTVLISQVGVDTTWEKKQTAHKSQRKFSVDMFLSLCALRAKATTWTGVLDVIEKYLKYLYPRKSNESIRSEGIHSINSFLLVQATSQVARVIFESAFDVLLFLGYLVNICGQVDMMQDDVARIKLKLIPMIQEIITQWLILHYLGTSPTTPTVEDFSSRLSSLHIGSKGDKRSLVERLGSSDFTLACLLGLPRSDEGHNGFCSIYFPKPREFIFSVRKFCSLIVWGEHMEESPTYSTTMIEIASLLLRHGQFEAAENLLLILDSYSSKRKASFSAQSGDGDWCARLHLLGFCFLVRAHNELHGVLKEQRIREAVRCFFRAASGQESLHTLQNISFQTGFQYSGDSSSAAELRLHYYQWAMQIFEQYGMSEAACQFCLAALDQVDEVLRSEDVNDDEDHNESATTIRGRLWANVFKFSLDLRHYRDAYCAITSNPDEDSKSICLRRFIIVLCEQGATKVLCDGTLPFVGLTEKVEQELFWKAERSDIYAKPNLYRLLYAFEAYRNNWRKAATYMYRYSVRLKSEATSDLNHHLSSSLQERLHGLSTAINALQLVDHAYAWIDSRACSFSSDQGSPDKRARNALIEYSVASPVPNPTSSQFLVDIDTLEKEYVLTAAQYQLSLLNNKYKYSEKEAPENLVGILIEEYLYDMAFTIILKFWKGSALERELGDAFVSISQHCCSDGACPPLAESNQRLNKFLLPSSEGETFDDGKHDSSLAVTQLKGQWETLEQYLEKYKKLHPRLPVVVAETLLYTDPEIELPLWLVHMFKGGRGATSWGMTGQEPDPATLFRLYVDYGRHAEATNLLLEYLESFASLRPADAAKRKRMSAVWFPYTAIERLWCQLEELQSAGRMVDQCDKLKKLLRAALVNHLKQVKVDSEDAVASGLA</sequence>
<dbReference type="AlphaFoldDB" id="A0AAX6GJ78"/>
<evidence type="ECO:0000259" key="4">
    <source>
        <dbReference type="Pfam" id="PF11715"/>
    </source>
</evidence>
<dbReference type="InterPro" id="IPR021717">
    <property type="entry name" value="Nucleoporin_Nup160"/>
</dbReference>
<evidence type="ECO:0000259" key="7">
    <source>
        <dbReference type="Pfam" id="PF23354"/>
    </source>
</evidence>
<keyword evidence="3" id="KW-0539">Nucleus</keyword>
<evidence type="ECO:0000256" key="2">
    <source>
        <dbReference type="ARBA" id="ARBA00022448"/>
    </source>
</evidence>
<feature type="domain" description="NUP160 helical" evidence="5">
    <location>
        <begin position="214"/>
        <end position="398"/>
    </location>
</feature>
<dbReference type="InterPro" id="IPR059141">
    <property type="entry name" value="Beta-prop_Nup120_160"/>
</dbReference>
<dbReference type="EMBL" id="JANAVB010018994">
    <property type="protein sequence ID" value="KAJ6828806.1"/>
    <property type="molecule type" value="Genomic_DNA"/>
</dbReference>
<reference evidence="8" key="1">
    <citation type="journal article" date="2023" name="GigaByte">
        <title>Genome assembly of the bearded iris, Iris pallida Lam.</title>
        <authorList>
            <person name="Bruccoleri R.E."/>
            <person name="Oakeley E.J."/>
            <person name="Faust A.M.E."/>
            <person name="Altorfer M."/>
            <person name="Dessus-Babus S."/>
            <person name="Burckhardt D."/>
            <person name="Oertli M."/>
            <person name="Naumann U."/>
            <person name="Petersen F."/>
            <person name="Wong J."/>
        </authorList>
    </citation>
    <scope>NUCLEOTIDE SEQUENCE</scope>
    <source>
        <strain evidence="8">GSM-AAB239-AS_SAM_17_03QT</strain>
    </source>
</reference>
<evidence type="ECO:0000259" key="5">
    <source>
        <dbReference type="Pfam" id="PF17238"/>
    </source>
</evidence>
<dbReference type="InterPro" id="IPR056535">
    <property type="entry name" value="TPR_NUP160_M"/>
</dbReference>
<proteinExistence type="predicted"/>
<dbReference type="GO" id="GO:0005643">
    <property type="term" value="C:nuclear pore"/>
    <property type="evidence" value="ECO:0007669"/>
    <property type="project" value="UniProtKB-ARBA"/>
</dbReference>
<dbReference type="Pfam" id="PF11715">
    <property type="entry name" value="Beta-prop_Nup120_160"/>
    <property type="match status" value="1"/>
</dbReference>
<dbReference type="Proteomes" id="UP001140949">
    <property type="component" value="Unassembled WGS sequence"/>
</dbReference>
<dbReference type="Pfam" id="PF23354">
    <property type="entry name" value="TPR_NUP160_120_M"/>
    <property type="match status" value="1"/>
</dbReference>
<dbReference type="InterPro" id="IPR056536">
    <property type="entry name" value="TPR_NUP160_C"/>
</dbReference>
<evidence type="ECO:0000313" key="9">
    <source>
        <dbReference type="Proteomes" id="UP001140949"/>
    </source>
</evidence>
<dbReference type="GO" id="GO:0017056">
    <property type="term" value="F:structural constituent of nuclear pore"/>
    <property type="evidence" value="ECO:0007669"/>
    <property type="project" value="TreeGrafter"/>
</dbReference>
<feature type="domain" description="NUP160 middle TPR" evidence="7">
    <location>
        <begin position="576"/>
        <end position="823"/>
    </location>
</feature>
<feature type="domain" description="NUP160 C-terminal TPR" evidence="6">
    <location>
        <begin position="874"/>
        <end position="1152"/>
    </location>
</feature>
<dbReference type="InterPro" id="IPR035192">
    <property type="entry name" value="NUP160_hel_plant"/>
</dbReference>
<evidence type="ECO:0000256" key="1">
    <source>
        <dbReference type="ARBA" id="ARBA00004123"/>
    </source>
</evidence>
<comment type="subcellular location">
    <subcellularLocation>
        <location evidence="1">Nucleus</location>
    </subcellularLocation>
</comment>
<keyword evidence="9" id="KW-1185">Reference proteome</keyword>